<keyword evidence="2" id="KW-0597">Phosphoprotein</keyword>
<keyword evidence="4" id="KW-0677">Repeat</keyword>
<proteinExistence type="inferred from homology"/>
<keyword evidence="3" id="KW-0116">cAMP-binding</keyword>
<evidence type="ECO:0000256" key="3">
    <source>
        <dbReference type="ARBA" id="ARBA00022566"/>
    </source>
</evidence>
<feature type="domain" description="Cyclic nucleotide-binding" evidence="8">
    <location>
        <begin position="165"/>
        <end position="284"/>
    </location>
</feature>
<evidence type="ECO:0000256" key="5">
    <source>
        <dbReference type="ARBA" id="ARBA00022741"/>
    </source>
</evidence>
<dbReference type="EMBL" id="CAUYUJ010015390">
    <property type="protein sequence ID" value="CAK0853328.1"/>
    <property type="molecule type" value="Genomic_DNA"/>
</dbReference>
<dbReference type="PIRSF" id="PIRSF000548">
    <property type="entry name" value="PK_regulatory"/>
    <property type="match status" value="1"/>
</dbReference>
<evidence type="ECO:0000256" key="6">
    <source>
        <dbReference type="ARBA" id="ARBA00023149"/>
    </source>
</evidence>
<gene>
    <name evidence="9" type="ORF">PCOR1329_LOCUS44844</name>
</gene>
<evidence type="ECO:0000256" key="7">
    <source>
        <dbReference type="SAM" id="MobiDB-lite"/>
    </source>
</evidence>
<name>A0ABN9U3D4_9DINO</name>
<keyword evidence="10" id="KW-1185">Reference proteome</keyword>
<dbReference type="InterPro" id="IPR018488">
    <property type="entry name" value="cNMP-bd_CS"/>
</dbReference>
<reference evidence="9" key="1">
    <citation type="submission" date="2023-10" db="EMBL/GenBank/DDBJ databases">
        <authorList>
            <person name="Chen Y."/>
            <person name="Shah S."/>
            <person name="Dougan E. K."/>
            <person name="Thang M."/>
            <person name="Chan C."/>
        </authorList>
    </citation>
    <scope>NUCLEOTIDE SEQUENCE [LARGE SCALE GENOMIC DNA]</scope>
</reference>
<sequence length="402" mass="44922">MSSSVVDGLPFSEEKKKYILETLDPILEELVTDVLTEMPKQPVDFMAQWLRKRSGTTHLQRIALKTKNTKLKEELRQLTGSLREAGTVIDQHVEEEEESEEEDDECDEIPESMRKPSDQLGRARQSVSAEAYGAWNQKKAFTPPKISKTDEQKSRLTNTLNKSFMFNELEPNDMETILMAMKEVKFTADQKVITEGEDGDYLFVVEEGSLDCIKVMNDAEKVVKTCGVGDVFGELALLYNCPRAASVVARGSVVCWQLDRETFNHIVKDAAVKRRNKYDNFLKDVALISSLGNYERSQVADCLKAETFEPGTVIVKEGEPGDKFYIVEEGALFALKGGKQVMDYTPGGYFGELALLKNQPRAASIQVSSGGQAKVLSMSRASFNKMLGPLQHILQGKADSYE</sequence>
<organism evidence="9 10">
    <name type="scientific">Prorocentrum cordatum</name>
    <dbReference type="NCBI Taxonomy" id="2364126"/>
    <lineage>
        <taxon>Eukaryota</taxon>
        <taxon>Sar</taxon>
        <taxon>Alveolata</taxon>
        <taxon>Dinophyceae</taxon>
        <taxon>Prorocentrales</taxon>
        <taxon>Prorocentraceae</taxon>
        <taxon>Prorocentrum</taxon>
    </lineage>
</organism>
<feature type="compositionally biased region" description="Acidic residues" evidence="7">
    <location>
        <begin position="93"/>
        <end position="110"/>
    </location>
</feature>
<dbReference type="CDD" id="cd00038">
    <property type="entry name" value="CAP_ED"/>
    <property type="match status" value="2"/>
</dbReference>
<feature type="region of interest" description="Disordered" evidence="7">
    <location>
        <begin position="92"/>
        <end position="127"/>
    </location>
</feature>
<dbReference type="PANTHER" id="PTHR11635:SF152">
    <property type="entry name" value="CAMP-DEPENDENT PROTEIN KINASE TYPE I REGULATORY SUBUNIT-RELATED"/>
    <property type="match status" value="1"/>
</dbReference>
<dbReference type="PROSITE" id="PS00889">
    <property type="entry name" value="CNMP_BINDING_2"/>
    <property type="match status" value="2"/>
</dbReference>
<evidence type="ECO:0000259" key="8">
    <source>
        <dbReference type="PROSITE" id="PS50042"/>
    </source>
</evidence>
<evidence type="ECO:0000256" key="1">
    <source>
        <dbReference type="ARBA" id="ARBA00005753"/>
    </source>
</evidence>
<dbReference type="PANTHER" id="PTHR11635">
    <property type="entry name" value="CAMP-DEPENDENT PROTEIN KINASE REGULATORY CHAIN"/>
    <property type="match status" value="1"/>
</dbReference>
<dbReference type="Pfam" id="PF00027">
    <property type="entry name" value="cNMP_binding"/>
    <property type="match status" value="2"/>
</dbReference>
<dbReference type="PROSITE" id="PS50042">
    <property type="entry name" value="CNMP_BINDING_3"/>
    <property type="match status" value="2"/>
</dbReference>
<dbReference type="SMART" id="SM00100">
    <property type="entry name" value="cNMP"/>
    <property type="match status" value="2"/>
</dbReference>
<dbReference type="Proteomes" id="UP001189429">
    <property type="component" value="Unassembled WGS sequence"/>
</dbReference>
<evidence type="ECO:0000313" key="9">
    <source>
        <dbReference type="EMBL" id="CAK0853328.1"/>
    </source>
</evidence>
<dbReference type="Gene3D" id="2.60.120.10">
    <property type="entry name" value="Jelly Rolls"/>
    <property type="match status" value="2"/>
</dbReference>
<dbReference type="InterPro" id="IPR000595">
    <property type="entry name" value="cNMP-bd_dom"/>
</dbReference>
<evidence type="ECO:0000256" key="4">
    <source>
        <dbReference type="ARBA" id="ARBA00022737"/>
    </source>
</evidence>
<comment type="caution">
    <text evidence="9">The sequence shown here is derived from an EMBL/GenBank/DDBJ whole genome shotgun (WGS) entry which is preliminary data.</text>
</comment>
<dbReference type="CDD" id="cd22964">
    <property type="entry name" value="DD_CrRSP_unchar"/>
    <property type="match status" value="1"/>
</dbReference>
<dbReference type="InterPro" id="IPR012198">
    <property type="entry name" value="cAMP_dep_PK_reg_su"/>
</dbReference>
<dbReference type="SUPFAM" id="SSF51206">
    <property type="entry name" value="cAMP-binding domain-like"/>
    <property type="match status" value="2"/>
</dbReference>
<dbReference type="InterPro" id="IPR050503">
    <property type="entry name" value="cAMP-dep_PK_reg_su-like"/>
</dbReference>
<evidence type="ECO:0000313" key="10">
    <source>
        <dbReference type="Proteomes" id="UP001189429"/>
    </source>
</evidence>
<evidence type="ECO:0000256" key="2">
    <source>
        <dbReference type="ARBA" id="ARBA00022553"/>
    </source>
</evidence>
<dbReference type="InterPro" id="IPR018490">
    <property type="entry name" value="cNMP-bd_dom_sf"/>
</dbReference>
<accession>A0ABN9U3D4</accession>
<dbReference type="PRINTS" id="PR00103">
    <property type="entry name" value="CAMPKINASE"/>
</dbReference>
<keyword evidence="6" id="KW-0114">cAMP</keyword>
<feature type="domain" description="Cyclic nucleotide-binding" evidence="8">
    <location>
        <begin position="287"/>
        <end position="402"/>
    </location>
</feature>
<protein>
    <recommendedName>
        <fullName evidence="8">Cyclic nucleotide-binding domain-containing protein</fullName>
    </recommendedName>
</protein>
<keyword evidence="5" id="KW-0547">Nucleotide-binding</keyword>
<dbReference type="PROSITE" id="PS00888">
    <property type="entry name" value="CNMP_BINDING_1"/>
    <property type="match status" value="2"/>
</dbReference>
<comment type="similarity">
    <text evidence="1">Belongs to the cAMP-dependent kinase regulatory chain family.</text>
</comment>
<dbReference type="InterPro" id="IPR014710">
    <property type="entry name" value="RmlC-like_jellyroll"/>
</dbReference>